<feature type="compositionally biased region" description="Basic and acidic residues" evidence="1">
    <location>
        <begin position="128"/>
        <end position="147"/>
    </location>
</feature>
<name>A0A4C1TST1_EUMVA</name>
<reference evidence="2 3" key="1">
    <citation type="journal article" date="2019" name="Commun. Biol.">
        <title>The bagworm genome reveals a unique fibroin gene that provides high tensile strength.</title>
        <authorList>
            <person name="Kono N."/>
            <person name="Nakamura H."/>
            <person name="Ohtoshi R."/>
            <person name="Tomita M."/>
            <person name="Numata K."/>
            <person name="Arakawa K."/>
        </authorList>
    </citation>
    <scope>NUCLEOTIDE SEQUENCE [LARGE SCALE GENOMIC DNA]</scope>
</reference>
<evidence type="ECO:0000313" key="2">
    <source>
        <dbReference type="EMBL" id="GBP17071.1"/>
    </source>
</evidence>
<evidence type="ECO:0000256" key="1">
    <source>
        <dbReference type="SAM" id="MobiDB-lite"/>
    </source>
</evidence>
<comment type="caution">
    <text evidence="2">The sequence shown here is derived from an EMBL/GenBank/DDBJ whole genome shotgun (WGS) entry which is preliminary data.</text>
</comment>
<organism evidence="2 3">
    <name type="scientific">Eumeta variegata</name>
    <name type="common">Bagworm moth</name>
    <name type="synonym">Eumeta japonica</name>
    <dbReference type="NCBI Taxonomy" id="151549"/>
    <lineage>
        <taxon>Eukaryota</taxon>
        <taxon>Metazoa</taxon>
        <taxon>Ecdysozoa</taxon>
        <taxon>Arthropoda</taxon>
        <taxon>Hexapoda</taxon>
        <taxon>Insecta</taxon>
        <taxon>Pterygota</taxon>
        <taxon>Neoptera</taxon>
        <taxon>Endopterygota</taxon>
        <taxon>Lepidoptera</taxon>
        <taxon>Glossata</taxon>
        <taxon>Ditrysia</taxon>
        <taxon>Tineoidea</taxon>
        <taxon>Psychidae</taxon>
        <taxon>Oiketicinae</taxon>
        <taxon>Eumeta</taxon>
    </lineage>
</organism>
<dbReference type="OrthoDB" id="8007678at2759"/>
<sequence length="240" mass="27267">MEKEKESLKDSTVSVCKNLHFHSNEEENPQSFEPNVEQELPTTSENFRCNKDKIQEVEIGEISVTDLTPLELNSKLEGSLDFDEDLDDALSLATSCFARVAVERERQITAHVVYIKFGPFVITKTEKVRKEDIEDEEGRKEERENRKIKGWHKTATSPNDERFEDSVIDIDTKDQPQISKELQQTKMESTNPSQSKDLKQFKIPKLSNLADSSSAIISNEPELEAVNSCNTSPLKSAAEF</sequence>
<keyword evidence="3" id="KW-1185">Reference proteome</keyword>
<feature type="compositionally biased region" description="Basic and acidic residues" evidence="1">
    <location>
        <begin position="159"/>
        <end position="174"/>
    </location>
</feature>
<protein>
    <submittedName>
        <fullName evidence="2">Uncharacterized protein</fullName>
    </submittedName>
</protein>
<gene>
    <name evidence="2" type="ORF">EVAR_73730_1</name>
</gene>
<feature type="region of interest" description="Disordered" evidence="1">
    <location>
        <begin position="19"/>
        <end position="45"/>
    </location>
</feature>
<feature type="region of interest" description="Disordered" evidence="1">
    <location>
        <begin position="128"/>
        <end position="177"/>
    </location>
</feature>
<evidence type="ECO:0000313" key="3">
    <source>
        <dbReference type="Proteomes" id="UP000299102"/>
    </source>
</evidence>
<dbReference type="Proteomes" id="UP000299102">
    <property type="component" value="Unassembled WGS sequence"/>
</dbReference>
<dbReference type="EMBL" id="BGZK01006199">
    <property type="protein sequence ID" value="GBP17071.1"/>
    <property type="molecule type" value="Genomic_DNA"/>
</dbReference>
<accession>A0A4C1TST1</accession>
<dbReference type="AlphaFoldDB" id="A0A4C1TST1"/>
<proteinExistence type="predicted"/>